<dbReference type="Proteomes" id="UP000326354">
    <property type="component" value="Chromosome"/>
</dbReference>
<dbReference type="EMBL" id="AP019860">
    <property type="protein sequence ID" value="BBM84347.1"/>
    <property type="molecule type" value="Genomic_DNA"/>
</dbReference>
<accession>A0A5S9IMN9</accession>
<keyword evidence="1" id="KW-0472">Membrane</keyword>
<feature type="transmembrane region" description="Helical" evidence="1">
    <location>
        <begin position="74"/>
        <end position="92"/>
    </location>
</feature>
<keyword evidence="3" id="KW-1185">Reference proteome</keyword>
<name>A0A5S9IMN9_UABAM</name>
<proteinExistence type="predicted"/>
<reference evidence="2 3" key="1">
    <citation type="submission" date="2019-08" db="EMBL/GenBank/DDBJ databases">
        <title>Complete genome sequence of Candidatus Uab amorphum.</title>
        <authorList>
            <person name="Shiratori T."/>
            <person name="Suzuki S."/>
            <person name="Kakizawa Y."/>
            <person name="Ishida K."/>
        </authorList>
    </citation>
    <scope>NUCLEOTIDE SEQUENCE [LARGE SCALE GENOMIC DNA]</scope>
    <source>
        <strain evidence="2 3">SRT547</strain>
    </source>
</reference>
<evidence type="ECO:0000313" key="3">
    <source>
        <dbReference type="Proteomes" id="UP000326354"/>
    </source>
</evidence>
<dbReference type="KEGG" id="uam:UABAM_02706"/>
<evidence type="ECO:0000256" key="1">
    <source>
        <dbReference type="SAM" id="Phobius"/>
    </source>
</evidence>
<gene>
    <name evidence="2" type="ORF">UABAM_02706</name>
</gene>
<dbReference type="AlphaFoldDB" id="A0A5S9IMN9"/>
<evidence type="ECO:0000313" key="2">
    <source>
        <dbReference type="EMBL" id="BBM84347.1"/>
    </source>
</evidence>
<organism evidence="2 3">
    <name type="scientific">Uabimicrobium amorphum</name>
    <dbReference type="NCBI Taxonomy" id="2596890"/>
    <lineage>
        <taxon>Bacteria</taxon>
        <taxon>Pseudomonadati</taxon>
        <taxon>Planctomycetota</taxon>
        <taxon>Candidatus Uabimicrobiia</taxon>
        <taxon>Candidatus Uabimicrobiales</taxon>
        <taxon>Candidatus Uabimicrobiaceae</taxon>
        <taxon>Candidatus Uabimicrobium</taxon>
    </lineage>
</organism>
<protein>
    <recommendedName>
        <fullName evidence="4">HEAT repeat domain-containing protein</fullName>
    </recommendedName>
</protein>
<dbReference type="RefSeq" id="WP_173013301.1">
    <property type="nucleotide sequence ID" value="NZ_AP019860.1"/>
</dbReference>
<dbReference type="Gene3D" id="1.25.10.10">
    <property type="entry name" value="Leucine-rich Repeat Variant"/>
    <property type="match status" value="1"/>
</dbReference>
<dbReference type="Pfam" id="PF13646">
    <property type="entry name" value="HEAT_2"/>
    <property type="match status" value="1"/>
</dbReference>
<keyword evidence="1" id="KW-1133">Transmembrane helix</keyword>
<keyword evidence="1" id="KW-0812">Transmembrane</keyword>
<sequence>MGKEFRFECRFCLKPIMAPLELCGKKVKCPACKNPVVVPQLRTATVAMKSKPRDINKDTQMLTRVVTSRHKKGYFGRIMKYAIVIVIAYFAYTKYIDFTNKNQQSVATLLTEYANNEDIATSYIIKNKVTHTDFDILRNYSRAEEEHVRIIVAQCLAKMPYSKNIYRLLKHYLQNDSNDVRIAAAKSCGKIEQIPILELLIKRLEKEQDKGVRGAIGGALRDLTGVRGNTVNAQRWKVWWKEKRRDYQFPRIK</sequence>
<dbReference type="InterPro" id="IPR016024">
    <property type="entry name" value="ARM-type_fold"/>
</dbReference>
<dbReference type="InterPro" id="IPR011989">
    <property type="entry name" value="ARM-like"/>
</dbReference>
<evidence type="ECO:0008006" key="4">
    <source>
        <dbReference type="Google" id="ProtNLM"/>
    </source>
</evidence>
<dbReference type="SUPFAM" id="SSF48371">
    <property type="entry name" value="ARM repeat"/>
    <property type="match status" value="1"/>
</dbReference>